<keyword evidence="1" id="KW-0812">Transmembrane</keyword>
<evidence type="ECO:0000313" key="3">
    <source>
        <dbReference type="Proteomes" id="UP000215224"/>
    </source>
</evidence>
<feature type="transmembrane region" description="Helical" evidence="1">
    <location>
        <begin position="21"/>
        <end position="46"/>
    </location>
</feature>
<dbReference type="EMBL" id="CP018866">
    <property type="protein sequence ID" value="AST92466.1"/>
    <property type="molecule type" value="Genomic_DNA"/>
</dbReference>
<dbReference type="AlphaFoldDB" id="A0A223KSP5"/>
<protein>
    <recommendedName>
        <fullName evidence="4">Membrane protein YqhR</fullName>
    </recommendedName>
</protein>
<accession>A0A223KSP5</accession>
<dbReference type="Proteomes" id="UP000215224">
    <property type="component" value="Chromosome"/>
</dbReference>
<name>A0A223KSP5_9BACI</name>
<organism evidence="2 3">
    <name type="scientific">Sutcliffiella cohnii</name>
    <dbReference type="NCBI Taxonomy" id="33932"/>
    <lineage>
        <taxon>Bacteria</taxon>
        <taxon>Bacillati</taxon>
        <taxon>Bacillota</taxon>
        <taxon>Bacilli</taxon>
        <taxon>Bacillales</taxon>
        <taxon>Bacillaceae</taxon>
        <taxon>Sutcliffiella</taxon>
    </lineage>
</organism>
<keyword evidence="3" id="KW-1185">Reference proteome</keyword>
<evidence type="ECO:0000313" key="2">
    <source>
        <dbReference type="EMBL" id="AST92466.1"/>
    </source>
</evidence>
<reference evidence="2 3" key="1">
    <citation type="submission" date="2016-12" db="EMBL/GenBank/DDBJ databases">
        <title>The whole genome sequencing and assembly of Bacillus cohnii DSM 6307T strain.</title>
        <authorList>
            <person name="Lee Y.-J."/>
            <person name="Yi H."/>
            <person name="Bahn Y.-S."/>
            <person name="Kim J.F."/>
            <person name="Lee D.-W."/>
        </authorList>
    </citation>
    <scope>NUCLEOTIDE SEQUENCE [LARGE SCALE GENOMIC DNA]</scope>
    <source>
        <strain evidence="2 3">DSM 6307</strain>
    </source>
</reference>
<feature type="transmembrane region" description="Helical" evidence="1">
    <location>
        <begin position="66"/>
        <end position="90"/>
    </location>
</feature>
<dbReference type="InterPro" id="IPR024563">
    <property type="entry name" value="YqhR"/>
</dbReference>
<dbReference type="Pfam" id="PF11085">
    <property type="entry name" value="YqhR"/>
    <property type="match status" value="1"/>
</dbReference>
<sequence>MAGEEKLEQNQREEPMSLMTRVVITGLVGGLLWSALGYLAYVFNFIEISPNVVLQPWAVGEWKNGVFGNFVSIFILGVIGIGAAIGYFAFLKKFQQFWMGLIYGAVLWGLVFFILNPMFPGIKTVPNLTLDTIVTSFCLFILFGLFVGYTVSYEYNELQPKHDQNHGQQTSNE</sequence>
<feature type="transmembrane region" description="Helical" evidence="1">
    <location>
        <begin position="128"/>
        <end position="151"/>
    </location>
</feature>
<keyword evidence="1" id="KW-1133">Transmembrane helix</keyword>
<dbReference type="STRING" id="1314751.GCA_001591425_03268"/>
<dbReference type="KEGG" id="bcoh:BC6307_14770"/>
<evidence type="ECO:0000256" key="1">
    <source>
        <dbReference type="SAM" id="Phobius"/>
    </source>
</evidence>
<gene>
    <name evidence="2" type="ORF">BC6307_14770</name>
</gene>
<proteinExistence type="predicted"/>
<keyword evidence="1" id="KW-0472">Membrane</keyword>
<dbReference type="RefSeq" id="WP_066418483.1">
    <property type="nucleotide sequence ID" value="NZ_CP018866.1"/>
</dbReference>
<evidence type="ECO:0008006" key="4">
    <source>
        <dbReference type="Google" id="ProtNLM"/>
    </source>
</evidence>
<feature type="transmembrane region" description="Helical" evidence="1">
    <location>
        <begin position="97"/>
        <end position="116"/>
    </location>
</feature>